<evidence type="ECO:0000259" key="4">
    <source>
        <dbReference type="Pfam" id="PF13193"/>
    </source>
</evidence>
<sequence length="547" mass="60976">MQLNSSHTELFALPEWPETFRNEYLRQGLWSDETFEQRIKQVCSIYGDKIAICYESKYITYQQLYFRACKIAQRFNDLNIVKGDVVILHLPNSSNYVETLFALFIAGIVPVLALPAHRRHEIEAFANATKAKAWIYQSSILGDSLDDSASHLMASIPALQCLRIPEGESVFDTLQAHKTSSDYFPVHHPDDLVCFQLSGGTTGIPKLIPRRHRDYLCNILSAVAVCDFGPKTVYLAVLPMGHNFTLVSPGILGTLFSGGRLVISDKNYPEHCFNLIKQQKVTVTALVPPLAMVWLDAAEIDPPQLESLKVLQVGGAKISYEAARRVTPLLGCSLQQVFGMAEGLNCFTQLGDSTELILYTQGKPMTVADEIKVVDENGKVVQPGSSGYLLTRGPYTIRGYYGSPEINYYSFDEDGFYRTGDIVRVTPEGYIIAEGRDKDQINRGGEKIDCGELEDILLRHPKIRDAAVVGIDDAYLGERICAFILSDSPPSDVDLRQFLIDQGIASFKIPDRFNFPETFTMTGVGKISKKGLRARLKQSYLLDMGQK</sequence>
<dbReference type="FunFam" id="2.30.38.10:FF:000003">
    <property type="entry name" value="Vibriobactin-specific 2,3-dihydroxybenzoate-AMP ligase"/>
    <property type="match status" value="1"/>
</dbReference>
<dbReference type="EMBL" id="NAEW01000004">
    <property type="protein sequence ID" value="OQM42255.1"/>
    <property type="molecule type" value="Genomic_DNA"/>
</dbReference>
<comment type="caution">
    <text evidence="5">The sequence shown here is derived from an EMBL/GenBank/DDBJ whole genome shotgun (WGS) entry which is preliminary data.</text>
</comment>
<dbReference type="Pfam" id="PF00501">
    <property type="entry name" value="AMP-binding"/>
    <property type="match status" value="1"/>
</dbReference>
<feature type="domain" description="AMP-dependent synthetase/ligase" evidence="3">
    <location>
        <begin position="43"/>
        <end position="401"/>
    </location>
</feature>
<evidence type="ECO:0000256" key="2">
    <source>
        <dbReference type="ARBA" id="ARBA00022598"/>
    </source>
</evidence>
<dbReference type="InterPro" id="IPR050237">
    <property type="entry name" value="ATP-dep_AMP-bd_enzyme"/>
</dbReference>
<accession>A0A1V8P0Q0</accession>
<dbReference type="Gene3D" id="3.40.50.12780">
    <property type="entry name" value="N-terminal domain of ligase-like"/>
    <property type="match status" value="1"/>
</dbReference>
<dbReference type="PANTHER" id="PTHR43767:SF1">
    <property type="entry name" value="NONRIBOSOMAL PEPTIDE SYNTHASE PES1 (EUROFUNG)-RELATED"/>
    <property type="match status" value="1"/>
</dbReference>
<keyword evidence="2" id="KW-0436">Ligase</keyword>
<comment type="pathway">
    <text evidence="1">Siderophore biosynthesis.</text>
</comment>
<gene>
    <name evidence="5" type="ORF">BZK42_12075</name>
</gene>
<dbReference type="GO" id="GO:0016878">
    <property type="term" value="F:acid-thiol ligase activity"/>
    <property type="evidence" value="ECO:0007669"/>
    <property type="project" value="UniProtKB-ARBA"/>
</dbReference>
<evidence type="ECO:0008006" key="7">
    <source>
        <dbReference type="Google" id="ProtNLM"/>
    </source>
</evidence>
<reference evidence="5 6" key="1">
    <citation type="submission" date="2017-03" db="EMBL/GenBank/DDBJ databases">
        <authorList>
            <person name="Afonso C.L."/>
            <person name="Miller P.J."/>
            <person name="Scott M.A."/>
            <person name="Spackman E."/>
            <person name="Goraichik I."/>
            <person name="Dimitrov K.M."/>
            <person name="Suarez D.L."/>
            <person name="Swayne D.E."/>
        </authorList>
    </citation>
    <scope>NUCLEOTIDE SEQUENCE [LARGE SCALE GENOMIC DNA]</scope>
    <source>
        <strain evidence="5 6">ATCC 51113</strain>
    </source>
</reference>
<dbReference type="InterPro" id="IPR020845">
    <property type="entry name" value="AMP-binding_CS"/>
</dbReference>
<dbReference type="RefSeq" id="WP_080859225.1">
    <property type="nucleotide sequence ID" value="NZ_CP077405.1"/>
</dbReference>
<dbReference type="PROSITE" id="PS00455">
    <property type="entry name" value="AMP_BINDING"/>
    <property type="match status" value="1"/>
</dbReference>
<dbReference type="Proteomes" id="UP000192573">
    <property type="component" value="Unassembled WGS sequence"/>
</dbReference>
<dbReference type="PANTHER" id="PTHR43767">
    <property type="entry name" value="LONG-CHAIN-FATTY-ACID--COA LIGASE"/>
    <property type="match status" value="1"/>
</dbReference>
<dbReference type="InterPro" id="IPR025110">
    <property type="entry name" value="AMP-bd_C"/>
</dbReference>
<protein>
    <recommendedName>
        <fullName evidence="7">2,3-dihydroxybenzoate-AMP ligase</fullName>
    </recommendedName>
</protein>
<feature type="domain" description="AMP-binding enzyme C-terminal" evidence="4">
    <location>
        <begin position="452"/>
        <end position="526"/>
    </location>
</feature>
<dbReference type="InterPro" id="IPR045851">
    <property type="entry name" value="AMP-bd_C_sf"/>
</dbReference>
<evidence type="ECO:0000259" key="3">
    <source>
        <dbReference type="Pfam" id="PF00501"/>
    </source>
</evidence>
<name>A0A1V8P0Q0_CITBR</name>
<dbReference type="InterPro" id="IPR000873">
    <property type="entry name" value="AMP-dep_synth/lig_dom"/>
</dbReference>
<dbReference type="Gene3D" id="3.30.300.30">
    <property type="match status" value="1"/>
</dbReference>
<dbReference type="Pfam" id="PF13193">
    <property type="entry name" value="AMP-binding_C"/>
    <property type="match status" value="1"/>
</dbReference>
<dbReference type="AlphaFoldDB" id="A0A1V8P0Q0"/>
<evidence type="ECO:0000256" key="1">
    <source>
        <dbReference type="ARBA" id="ARBA00004924"/>
    </source>
</evidence>
<evidence type="ECO:0000313" key="5">
    <source>
        <dbReference type="EMBL" id="OQM42255.1"/>
    </source>
</evidence>
<organism evidence="5 6">
    <name type="scientific">Citrobacter braakii</name>
    <dbReference type="NCBI Taxonomy" id="57706"/>
    <lineage>
        <taxon>Bacteria</taxon>
        <taxon>Pseudomonadati</taxon>
        <taxon>Pseudomonadota</taxon>
        <taxon>Gammaproteobacteria</taxon>
        <taxon>Enterobacterales</taxon>
        <taxon>Enterobacteriaceae</taxon>
        <taxon>Citrobacter</taxon>
        <taxon>Citrobacter freundii complex</taxon>
    </lineage>
</organism>
<proteinExistence type="predicted"/>
<dbReference type="SUPFAM" id="SSF56801">
    <property type="entry name" value="Acetyl-CoA synthetase-like"/>
    <property type="match status" value="1"/>
</dbReference>
<dbReference type="InterPro" id="IPR042099">
    <property type="entry name" value="ANL_N_sf"/>
</dbReference>
<evidence type="ECO:0000313" key="6">
    <source>
        <dbReference type="Proteomes" id="UP000192573"/>
    </source>
</evidence>